<evidence type="ECO:0000256" key="1">
    <source>
        <dbReference type="ARBA" id="ARBA00012494"/>
    </source>
</evidence>
<dbReference type="PROSITE" id="PS50522">
    <property type="entry name" value="RDRP_PHAGE"/>
    <property type="match status" value="1"/>
</dbReference>
<dbReference type="InterPro" id="IPR043502">
    <property type="entry name" value="DNA/RNA_pol_sf"/>
</dbReference>
<keyword evidence="3" id="KW-0808">Transferase</keyword>
<feature type="binding site" evidence="9">
    <location>
        <position position="340"/>
    </location>
    <ligand>
        <name>Mg(2+)</name>
        <dbReference type="ChEBI" id="CHEBI:18420"/>
        <label>2</label>
    </ligand>
</feature>
<name>A0A514D6U1_9VIRU</name>
<dbReference type="GO" id="GO:0000166">
    <property type="term" value="F:nucleotide binding"/>
    <property type="evidence" value="ECO:0007669"/>
    <property type="project" value="UniProtKB-KW"/>
</dbReference>
<keyword evidence="9" id="KW-0479">Metal-binding</keyword>
<evidence type="ECO:0000256" key="4">
    <source>
        <dbReference type="ARBA" id="ARBA00022695"/>
    </source>
</evidence>
<dbReference type="EMBL" id="MN034761">
    <property type="protein sequence ID" value="QDH89331.1"/>
    <property type="molecule type" value="Genomic_RNA"/>
</dbReference>
<dbReference type="GO" id="GO:0003968">
    <property type="term" value="F:RNA-directed RNA polymerase activity"/>
    <property type="evidence" value="ECO:0007669"/>
    <property type="project" value="UniProtKB-KW"/>
</dbReference>
<keyword evidence="5" id="KW-0547">Nucleotide-binding</keyword>
<dbReference type="InterPro" id="IPR007096">
    <property type="entry name" value="RNA-dir_Rpol_cat_phage"/>
</dbReference>
<evidence type="ECO:0000256" key="7">
    <source>
        <dbReference type="ARBA" id="ARBA00030248"/>
    </source>
</evidence>
<comment type="catalytic activity">
    <reaction evidence="8">
        <text>RNA(n) + a ribonucleoside 5'-triphosphate = RNA(n+1) + diphosphate</text>
        <dbReference type="Rhea" id="RHEA:21248"/>
        <dbReference type="Rhea" id="RHEA-COMP:14527"/>
        <dbReference type="Rhea" id="RHEA-COMP:17342"/>
        <dbReference type="ChEBI" id="CHEBI:33019"/>
        <dbReference type="ChEBI" id="CHEBI:61557"/>
        <dbReference type="ChEBI" id="CHEBI:140395"/>
        <dbReference type="EC" id="2.7.7.48"/>
    </reaction>
</comment>
<sequence length="575" mass="65053">MLIKADVLYSNLLADLSEVIDVALPSWSIDSTVREVACYSLRDSFLKKYNEEDNPSDEACRAALDKFSAVNKRCASWMPMLNTTFDDELLGEIKKVIYEFWFVGGVSPLVSDYRELYYHGRAGPGASLSARDTDFYTKMFDSPLSSTEGLPSIWDSCVSMTDLHWEAEASRSYRHATVIVDASRYSFVNKTRTVARGICTEPTINMWFQLGMGRVLEERLKSFFRIGLSTQPDRNRELAQAGSVNGNLSTIDLESASDSLGLPMLEYMLPRSFLAMLKGIRCPKTILPNGSELTLNMVSTMGNGFTFPLQTMLFAAVVRGVANWYGVRLHSKNFGVFGDDIICPRKITHTVERVLSLLGFSVNTSKTYVEGPFRESCGTDYYLGINVRGVYIKKLHSQQDLCVAINTLNRWSAKTGVILNRTVTLLVSGLKRLLYVPLDESDDAGIQTPFYYVPKKTSASRKKKSVNSAGRASYLCWTPREYAFYILGGHVWTYREQVRRNYNPAGLYISLLCGGIRGDRVLLRQRRLRYNTRRRVTPRWDYLPPRPLEGLCGPHGYRLFVEAWHWNLLGSSALM</sequence>
<evidence type="ECO:0000256" key="9">
    <source>
        <dbReference type="PIRSR" id="PIRSR605093-1"/>
    </source>
</evidence>
<keyword evidence="9" id="KW-0460">Magnesium</keyword>
<dbReference type="EC" id="2.7.7.48" evidence="1"/>
<dbReference type="GO" id="GO:0046872">
    <property type="term" value="F:metal ion binding"/>
    <property type="evidence" value="ECO:0007669"/>
    <property type="project" value="UniProtKB-KW"/>
</dbReference>
<feature type="non-terminal residue" evidence="11">
    <location>
        <position position="575"/>
    </location>
</feature>
<proteinExistence type="predicted"/>
<organism evidence="11">
    <name type="scientific">Leviviridae sp</name>
    <dbReference type="NCBI Taxonomy" id="2027243"/>
    <lineage>
        <taxon>Viruses</taxon>
        <taxon>Riboviria</taxon>
        <taxon>Orthornavirae</taxon>
        <taxon>Lenarviricota</taxon>
        <taxon>Leviviricetes</taxon>
        <taxon>Norzivirales</taxon>
        <taxon>Fiersviridae</taxon>
    </lineage>
</organism>
<comment type="cofactor">
    <cofactor evidence="9">
        <name>Mg(2+)</name>
        <dbReference type="ChEBI" id="CHEBI:18420"/>
    </cofactor>
    <text evidence="9">Binds 2 Mg(2+) per subunit.</text>
</comment>
<reference evidence="11" key="1">
    <citation type="submission" date="2019-05" db="EMBL/GenBank/DDBJ databases">
        <title>Metatranscriptomic reconstruction reveals RNA viruses with the potential to shape carbon cycling in soil.</title>
        <authorList>
            <person name="Starr E.P."/>
            <person name="Nuccio E."/>
            <person name="Pett-Ridge J."/>
            <person name="Banfield J.F."/>
            <person name="Firestone M.K."/>
        </authorList>
    </citation>
    <scope>NUCLEOTIDE SEQUENCE</scope>
    <source>
        <strain evidence="11">H4_Rhizo_43_scaffold_398</strain>
    </source>
</reference>
<feature type="binding site" evidence="9">
    <location>
        <position position="339"/>
    </location>
    <ligand>
        <name>Mg(2+)</name>
        <dbReference type="ChEBI" id="CHEBI:18420"/>
        <label>2</label>
    </ligand>
</feature>
<keyword evidence="2 11" id="KW-0696">RNA-directed RNA polymerase</keyword>
<keyword evidence="6" id="KW-0693">Viral RNA replication</keyword>
<evidence type="ECO:0000256" key="2">
    <source>
        <dbReference type="ARBA" id="ARBA00022484"/>
    </source>
</evidence>
<feature type="domain" description="RdRp catalytic" evidence="10">
    <location>
        <begin position="237"/>
        <end position="371"/>
    </location>
</feature>
<protein>
    <recommendedName>
        <fullName evidence="1">RNA-directed RNA polymerase</fullName>
        <ecNumber evidence="1">2.7.7.48</ecNumber>
    </recommendedName>
    <alternativeName>
        <fullName evidence="7">RNA replicase beta chain</fullName>
    </alternativeName>
</protein>
<evidence type="ECO:0000256" key="6">
    <source>
        <dbReference type="ARBA" id="ARBA00022953"/>
    </source>
</evidence>
<evidence type="ECO:0000256" key="3">
    <source>
        <dbReference type="ARBA" id="ARBA00022679"/>
    </source>
</evidence>
<evidence type="ECO:0000313" key="11">
    <source>
        <dbReference type="EMBL" id="QDH89331.1"/>
    </source>
</evidence>
<dbReference type="GO" id="GO:0039694">
    <property type="term" value="P:viral RNA genome replication"/>
    <property type="evidence" value="ECO:0007669"/>
    <property type="project" value="InterPro"/>
</dbReference>
<dbReference type="Pfam" id="PF03431">
    <property type="entry name" value="RNA_replicase_B"/>
    <property type="match status" value="1"/>
</dbReference>
<gene>
    <name evidence="11" type="ORF">H4Rhizo43398_000004</name>
</gene>
<keyword evidence="4" id="KW-0548">Nucleotidyltransferase</keyword>
<evidence type="ECO:0000256" key="5">
    <source>
        <dbReference type="ARBA" id="ARBA00022741"/>
    </source>
</evidence>
<dbReference type="SUPFAM" id="SSF56672">
    <property type="entry name" value="DNA/RNA polymerases"/>
    <property type="match status" value="1"/>
</dbReference>
<feature type="binding site" evidence="9">
    <location>
        <position position="252"/>
    </location>
    <ligand>
        <name>Mg(2+)</name>
        <dbReference type="ChEBI" id="CHEBI:18420"/>
        <label>2</label>
    </ligand>
</feature>
<evidence type="ECO:0000256" key="8">
    <source>
        <dbReference type="ARBA" id="ARBA00048744"/>
    </source>
</evidence>
<evidence type="ECO:0000259" key="10">
    <source>
        <dbReference type="PROSITE" id="PS50522"/>
    </source>
</evidence>
<dbReference type="InterPro" id="IPR005093">
    <property type="entry name" value="RNArep_beta"/>
</dbReference>
<accession>A0A514D6U1</accession>